<evidence type="ECO:0000256" key="1">
    <source>
        <dbReference type="ARBA" id="ARBA00023015"/>
    </source>
</evidence>
<sequence>MIEQAAEADEIDPQRFNLVTCFDRQDLQLHQIAMLLHAELQLGGIMGQLYIESLTQMLVIHLIRHYSTFTKTITSKNKSLTNLQLQQAIEYIHAHLDQDLSLEQIAQVINISPTYFASLFKRATGTSPHQYVIQQRVERAKLMLSKTDIAIADIALQVGFSSQSHLTQQFKRLTGITPKQVRNTIKI</sequence>
<name>A0A433VJU2_9CYAN</name>
<dbReference type="SUPFAM" id="SSF46689">
    <property type="entry name" value="Homeodomain-like"/>
    <property type="match status" value="2"/>
</dbReference>
<dbReference type="InterPro" id="IPR018060">
    <property type="entry name" value="HTH_AraC"/>
</dbReference>
<organism evidence="5 6">
    <name type="scientific">Dulcicalothrix desertica PCC 7102</name>
    <dbReference type="NCBI Taxonomy" id="232991"/>
    <lineage>
        <taxon>Bacteria</taxon>
        <taxon>Bacillati</taxon>
        <taxon>Cyanobacteriota</taxon>
        <taxon>Cyanophyceae</taxon>
        <taxon>Nostocales</taxon>
        <taxon>Calotrichaceae</taxon>
        <taxon>Dulcicalothrix</taxon>
    </lineage>
</organism>
<keyword evidence="1" id="KW-0805">Transcription regulation</keyword>
<dbReference type="PANTHER" id="PTHR46796">
    <property type="entry name" value="HTH-TYPE TRANSCRIPTIONAL ACTIVATOR RHAS-RELATED"/>
    <property type="match status" value="1"/>
</dbReference>
<evidence type="ECO:0000256" key="3">
    <source>
        <dbReference type="ARBA" id="ARBA00023163"/>
    </source>
</evidence>
<dbReference type="PRINTS" id="PR00032">
    <property type="entry name" value="HTHARAC"/>
</dbReference>
<dbReference type="SMART" id="SM00342">
    <property type="entry name" value="HTH_ARAC"/>
    <property type="match status" value="1"/>
</dbReference>
<dbReference type="GO" id="GO:0043565">
    <property type="term" value="F:sequence-specific DNA binding"/>
    <property type="evidence" value="ECO:0007669"/>
    <property type="project" value="InterPro"/>
</dbReference>
<dbReference type="PROSITE" id="PS01124">
    <property type="entry name" value="HTH_ARAC_FAMILY_2"/>
    <property type="match status" value="1"/>
</dbReference>
<dbReference type="InterPro" id="IPR050204">
    <property type="entry name" value="AraC_XylS_family_regulators"/>
</dbReference>
<evidence type="ECO:0000259" key="4">
    <source>
        <dbReference type="PROSITE" id="PS01124"/>
    </source>
</evidence>
<dbReference type="Pfam" id="PF12833">
    <property type="entry name" value="HTH_18"/>
    <property type="match status" value="1"/>
</dbReference>
<dbReference type="GO" id="GO:0003700">
    <property type="term" value="F:DNA-binding transcription factor activity"/>
    <property type="evidence" value="ECO:0007669"/>
    <property type="project" value="InterPro"/>
</dbReference>
<evidence type="ECO:0000313" key="6">
    <source>
        <dbReference type="Proteomes" id="UP000271624"/>
    </source>
</evidence>
<dbReference type="PROSITE" id="PS00041">
    <property type="entry name" value="HTH_ARAC_FAMILY_1"/>
    <property type="match status" value="1"/>
</dbReference>
<dbReference type="EMBL" id="RSCL01000006">
    <property type="protein sequence ID" value="RUT06388.1"/>
    <property type="molecule type" value="Genomic_DNA"/>
</dbReference>
<dbReference type="Gene3D" id="1.10.10.60">
    <property type="entry name" value="Homeodomain-like"/>
    <property type="match status" value="2"/>
</dbReference>
<proteinExistence type="predicted"/>
<evidence type="ECO:0000313" key="5">
    <source>
        <dbReference type="EMBL" id="RUT06388.1"/>
    </source>
</evidence>
<accession>A0A433VJU2</accession>
<dbReference type="InterPro" id="IPR009057">
    <property type="entry name" value="Homeodomain-like_sf"/>
</dbReference>
<keyword evidence="2" id="KW-0238">DNA-binding</keyword>
<dbReference type="AlphaFoldDB" id="A0A433VJU2"/>
<dbReference type="Proteomes" id="UP000271624">
    <property type="component" value="Unassembled WGS sequence"/>
</dbReference>
<feature type="domain" description="HTH araC/xylS-type" evidence="4">
    <location>
        <begin position="86"/>
        <end position="184"/>
    </location>
</feature>
<keyword evidence="6" id="KW-1185">Reference proteome</keyword>
<comment type="caution">
    <text evidence="5">The sequence shown here is derived from an EMBL/GenBank/DDBJ whole genome shotgun (WGS) entry which is preliminary data.</text>
</comment>
<keyword evidence="3" id="KW-0804">Transcription</keyword>
<reference evidence="5" key="1">
    <citation type="submission" date="2018-12" db="EMBL/GenBank/DDBJ databases">
        <authorList>
            <person name="Will S."/>
            <person name="Neumann-Schaal M."/>
            <person name="Henke P."/>
        </authorList>
    </citation>
    <scope>NUCLEOTIDE SEQUENCE</scope>
    <source>
        <strain evidence="5">PCC 7102</strain>
    </source>
</reference>
<gene>
    <name evidence="5" type="ORF">DSM106972_026450</name>
</gene>
<evidence type="ECO:0000256" key="2">
    <source>
        <dbReference type="ARBA" id="ARBA00023125"/>
    </source>
</evidence>
<dbReference type="PANTHER" id="PTHR46796:SF6">
    <property type="entry name" value="ARAC SUBFAMILY"/>
    <property type="match status" value="1"/>
</dbReference>
<dbReference type="InterPro" id="IPR020449">
    <property type="entry name" value="Tscrpt_reg_AraC-type_HTH"/>
</dbReference>
<protein>
    <recommendedName>
        <fullName evidence="4">HTH araC/xylS-type domain-containing protein</fullName>
    </recommendedName>
</protein>
<dbReference type="InterPro" id="IPR018062">
    <property type="entry name" value="HTH_AraC-typ_CS"/>
</dbReference>
<reference evidence="5" key="2">
    <citation type="journal article" date="2019" name="Genome Biol. Evol.">
        <title>Day and night: Metabolic profiles and evolutionary relationships of six axenic non-marine cyanobacteria.</title>
        <authorList>
            <person name="Will S.E."/>
            <person name="Henke P."/>
            <person name="Boedeker C."/>
            <person name="Huang S."/>
            <person name="Brinkmann H."/>
            <person name="Rohde M."/>
            <person name="Jarek M."/>
            <person name="Friedl T."/>
            <person name="Seufert S."/>
            <person name="Schumacher M."/>
            <person name="Overmann J."/>
            <person name="Neumann-Schaal M."/>
            <person name="Petersen J."/>
        </authorList>
    </citation>
    <scope>NUCLEOTIDE SEQUENCE [LARGE SCALE GENOMIC DNA]</scope>
    <source>
        <strain evidence="5">PCC 7102</strain>
    </source>
</reference>